<keyword evidence="3" id="KW-1185">Reference proteome</keyword>
<dbReference type="Pfam" id="PF01738">
    <property type="entry name" value="DLH"/>
    <property type="match status" value="1"/>
</dbReference>
<evidence type="ECO:0000313" key="3">
    <source>
        <dbReference type="Proteomes" id="UP001165083"/>
    </source>
</evidence>
<dbReference type="PANTHER" id="PTHR17630:SF44">
    <property type="entry name" value="PROTEIN AIM2"/>
    <property type="match status" value="1"/>
</dbReference>
<dbReference type="EMBL" id="BSXW01000122">
    <property type="protein sequence ID" value="GMF12499.1"/>
    <property type="molecule type" value="Genomic_DNA"/>
</dbReference>
<dbReference type="OrthoDB" id="17560at2759"/>
<organism evidence="2 3">
    <name type="scientific">Phytophthora lilii</name>
    <dbReference type="NCBI Taxonomy" id="2077276"/>
    <lineage>
        <taxon>Eukaryota</taxon>
        <taxon>Sar</taxon>
        <taxon>Stramenopiles</taxon>
        <taxon>Oomycota</taxon>
        <taxon>Peronosporomycetes</taxon>
        <taxon>Peronosporales</taxon>
        <taxon>Peronosporaceae</taxon>
        <taxon>Phytophthora</taxon>
    </lineage>
</organism>
<comment type="caution">
    <text evidence="2">The sequence shown here is derived from an EMBL/GenBank/DDBJ whole genome shotgun (WGS) entry which is preliminary data.</text>
</comment>
<accession>A0A9W6TH58</accession>
<reference evidence="2" key="1">
    <citation type="submission" date="2023-04" db="EMBL/GenBank/DDBJ databases">
        <title>Phytophthora lilii NBRC 32176.</title>
        <authorList>
            <person name="Ichikawa N."/>
            <person name="Sato H."/>
            <person name="Tonouchi N."/>
        </authorList>
    </citation>
    <scope>NUCLEOTIDE SEQUENCE</scope>
    <source>
        <strain evidence="2">NBRC 32176</strain>
    </source>
</reference>
<proteinExistence type="predicted"/>
<evidence type="ECO:0000313" key="2">
    <source>
        <dbReference type="EMBL" id="GMF12499.1"/>
    </source>
</evidence>
<dbReference type="InterPro" id="IPR029058">
    <property type="entry name" value="AB_hydrolase_fold"/>
</dbReference>
<name>A0A9W6TH58_9STRA</name>
<gene>
    <name evidence="2" type="ORF">Plil01_000310300</name>
</gene>
<dbReference type="PANTHER" id="PTHR17630">
    <property type="entry name" value="DIENELACTONE HYDROLASE"/>
    <property type="match status" value="1"/>
</dbReference>
<protein>
    <submittedName>
        <fullName evidence="2">Unnamed protein product</fullName>
    </submittedName>
</protein>
<dbReference type="Proteomes" id="UP001165083">
    <property type="component" value="Unassembled WGS sequence"/>
</dbReference>
<dbReference type="SUPFAM" id="SSF53474">
    <property type="entry name" value="alpha/beta-Hydrolases"/>
    <property type="match status" value="1"/>
</dbReference>
<sequence length="176" mass="18557">MSCCPVNMEPARATAPASRAIRTYGSTKLFVSGPAKAKAGVLSLPDIFGIDSGRIQQDAEALGKLGYAVVVVDAASGDYKTPKTRVTCPGEDAPAHSVPQLLLSAGNDPEFVREGGSLEKILKAKADIGAQCEVVDFPDVIHGWVNRSDLENPVNKAAVMKAWHAAVKFTQTVNPL</sequence>
<evidence type="ECO:0000259" key="1">
    <source>
        <dbReference type="Pfam" id="PF01738"/>
    </source>
</evidence>
<dbReference type="GO" id="GO:0016787">
    <property type="term" value="F:hydrolase activity"/>
    <property type="evidence" value="ECO:0007669"/>
    <property type="project" value="InterPro"/>
</dbReference>
<dbReference type="InterPro" id="IPR002925">
    <property type="entry name" value="Dienelactn_hydro"/>
</dbReference>
<dbReference type="Gene3D" id="3.40.50.1820">
    <property type="entry name" value="alpha/beta hydrolase"/>
    <property type="match status" value="1"/>
</dbReference>
<feature type="domain" description="Dienelactone hydrolase" evidence="1">
    <location>
        <begin position="88"/>
        <end position="172"/>
    </location>
</feature>
<dbReference type="AlphaFoldDB" id="A0A9W6TH58"/>